<evidence type="ECO:0000256" key="3">
    <source>
        <dbReference type="ARBA" id="ARBA00023163"/>
    </source>
</evidence>
<dbReference type="EMBL" id="JBHUMY010000007">
    <property type="protein sequence ID" value="MFD2660257.1"/>
    <property type="molecule type" value="Genomic_DNA"/>
</dbReference>
<sequence>MAQRDHKDTLGYWLHHMSALHRRVFTADTKKFGLTAEQYGLLFQLRDRGGISQKQLAELMHKDQATTGKIVEKLEAKRLIHRLPDPSDRRAFLLYITEEGKEVLRQLIPLAETVEAQAWEGVSTGEVELFKQIMRKIHDNLYRK</sequence>
<evidence type="ECO:0000313" key="5">
    <source>
        <dbReference type="EMBL" id="MFD2660257.1"/>
    </source>
</evidence>
<dbReference type="RefSeq" id="WP_379271311.1">
    <property type="nucleotide sequence ID" value="NZ_JBHUGT010000018.1"/>
</dbReference>
<dbReference type="Pfam" id="PF01047">
    <property type="entry name" value="MarR"/>
    <property type="match status" value="1"/>
</dbReference>
<evidence type="ECO:0000259" key="4">
    <source>
        <dbReference type="PROSITE" id="PS50995"/>
    </source>
</evidence>
<keyword evidence="2" id="KW-0238">DNA-binding</keyword>
<dbReference type="InterPro" id="IPR039422">
    <property type="entry name" value="MarR/SlyA-like"/>
</dbReference>
<dbReference type="PROSITE" id="PS50995">
    <property type="entry name" value="HTH_MARR_2"/>
    <property type="match status" value="1"/>
</dbReference>
<evidence type="ECO:0000313" key="6">
    <source>
        <dbReference type="Proteomes" id="UP001597493"/>
    </source>
</evidence>
<dbReference type="Proteomes" id="UP001597493">
    <property type="component" value="Unassembled WGS sequence"/>
</dbReference>
<protein>
    <submittedName>
        <fullName evidence="5">MarR family winged helix-turn-helix transcriptional regulator</fullName>
    </submittedName>
</protein>
<dbReference type="InterPro" id="IPR036390">
    <property type="entry name" value="WH_DNA-bd_sf"/>
</dbReference>
<keyword evidence="1" id="KW-0805">Transcription regulation</keyword>
<dbReference type="InterPro" id="IPR000835">
    <property type="entry name" value="HTH_MarR-typ"/>
</dbReference>
<name>A0ABW5QV73_9BACL</name>
<dbReference type="PANTHER" id="PTHR33164:SF64">
    <property type="entry name" value="TRANSCRIPTIONAL REGULATOR SLYA"/>
    <property type="match status" value="1"/>
</dbReference>
<dbReference type="PRINTS" id="PR00598">
    <property type="entry name" value="HTHMARR"/>
</dbReference>
<reference evidence="6" key="1">
    <citation type="journal article" date="2019" name="Int. J. Syst. Evol. Microbiol.">
        <title>The Global Catalogue of Microorganisms (GCM) 10K type strain sequencing project: providing services to taxonomists for standard genome sequencing and annotation.</title>
        <authorList>
            <consortium name="The Broad Institute Genomics Platform"/>
            <consortium name="The Broad Institute Genome Sequencing Center for Infectious Disease"/>
            <person name="Wu L."/>
            <person name="Ma J."/>
        </authorList>
    </citation>
    <scope>NUCLEOTIDE SEQUENCE [LARGE SCALE GENOMIC DNA]</scope>
    <source>
        <strain evidence="6">TISTR 1827</strain>
    </source>
</reference>
<keyword evidence="3" id="KW-0804">Transcription</keyword>
<accession>A0ABW5QV73</accession>
<dbReference type="SMART" id="SM00347">
    <property type="entry name" value="HTH_MARR"/>
    <property type="match status" value="1"/>
</dbReference>
<dbReference type="SUPFAM" id="SSF46785">
    <property type="entry name" value="Winged helix' DNA-binding domain"/>
    <property type="match status" value="1"/>
</dbReference>
<comment type="caution">
    <text evidence="5">The sequence shown here is derived from an EMBL/GenBank/DDBJ whole genome shotgun (WGS) entry which is preliminary data.</text>
</comment>
<proteinExistence type="predicted"/>
<dbReference type="Gene3D" id="1.10.10.10">
    <property type="entry name" value="Winged helix-like DNA-binding domain superfamily/Winged helix DNA-binding domain"/>
    <property type="match status" value="1"/>
</dbReference>
<dbReference type="PANTHER" id="PTHR33164">
    <property type="entry name" value="TRANSCRIPTIONAL REGULATOR, MARR FAMILY"/>
    <property type="match status" value="1"/>
</dbReference>
<keyword evidence="6" id="KW-1185">Reference proteome</keyword>
<evidence type="ECO:0000256" key="1">
    <source>
        <dbReference type="ARBA" id="ARBA00023015"/>
    </source>
</evidence>
<evidence type="ECO:0000256" key="2">
    <source>
        <dbReference type="ARBA" id="ARBA00023125"/>
    </source>
</evidence>
<organism evidence="5 6">
    <name type="scientific">Paenibacillus thailandensis</name>
    <dbReference type="NCBI Taxonomy" id="393250"/>
    <lineage>
        <taxon>Bacteria</taxon>
        <taxon>Bacillati</taxon>
        <taxon>Bacillota</taxon>
        <taxon>Bacilli</taxon>
        <taxon>Bacillales</taxon>
        <taxon>Paenibacillaceae</taxon>
        <taxon>Paenibacillus</taxon>
    </lineage>
</organism>
<dbReference type="InterPro" id="IPR036388">
    <property type="entry name" value="WH-like_DNA-bd_sf"/>
</dbReference>
<feature type="domain" description="HTH marR-type" evidence="4">
    <location>
        <begin position="7"/>
        <end position="139"/>
    </location>
</feature>
<gene>
    <name evidence="5" type="ORF">ACFSW5_08225</name>
</gene>